<feature type="transmembrane region" description="Helical" evidence="1">
    <location>
        <begin position="74"/>
        <end position="96"/>
    </location>
</feature>
<sequence>MNRKLFLARVLVSLVLFLNLQAAVFFFIFPQRFVPSFQLSGDTGPFVIQSMGVLFLMWTVPYFFAAINPIKYQVALVQAVIMQIIGVAGESLIYLHLPEKLTILKLSLQRFILFDSAGVLLLITAFLLVRLQNDHE</sequence>
<name>A0A0N8GPJ6_9CHLR</name>
<dbReference type="EMBL" id="LGCL01000002">
    <property type="protein sequence ID" value="KPL81082.1"/>
    <property type="molecule type" value="Genomic_DNA"/>
</dbReference>
<dbReference type="AlphaFoldDB" id="A0A0N8GPJ6"/>
<dbReference type="RefSeq" id="WP_075061028.1">
    <property type="nucleotide sequence ID" value="NZ_LGCL01000002.1"/>
</dbReference>
<dbReference type="OrthoDB" id="3174628at2"/>
<comment type="caution">
    <text evidence="2">The sequence shown here is derived from an EMBL/GenBank/DDBJ whole genome shotgun (WGS) entry which is preliminary data.</text>
</comment>
<dbReference type="Proteomes" id="UP000050417">
    <property type="component" value="Unassembled WGS sequence"/>
</dbReference>
<gene>
    <name evidence="2" type="ORF">ADN00_00700</name>
</gene>
<keyword evidence="1" id="KW-0812">Transmembrane</keyword>
<keyword evidence="1" id="KW-1133">Transmembrane helix</keyword>
<evidence type="ECO:0000256" key="1">
    <source>
        <dbReference type="SAM" id="Phobius"/>
    </source>
</evidence>
<accession>A0A0N8GPJ6</accession>
<keyword evidence="1" id="KW-0472">Membrane</keyword>
<proteinExistence type="predicted"/>
<evidence type="ECO:0000313" key="3">
    <source>
        <dbReference type="Proteomes" id="UP000050417"/>
    </source>
</evidence>
<feature type="transmembrane region" description="Helical" evidence="1">
    <location>
        <begin position="46"/>
        <end position="67"/>
    </location>
</feature>
<evidence type="ECO:0000313" key="2">
    <source>
        <dbReference type="EMBL" id="KPL81082.1"/>
    </source>
</evidence>
<protein>
    <submittedName>
        <fullName evidence="2">Uncharacterized protein</fullName>
    </submittedName>
</protein>
<feature type="transmembrane region" description="Helical" evidence="1">
    <location>
        <begin position="108"/>
        <end position="129"/>
    </location>
</feature>
<organism evidence="2 3">
    <name type="scientific">Ornatilinea apprima</name>
    <dbReference type="NCBI Taxonomy" id="1134406"/>
    <lineage>
        <taxon>Bacteria</taxon>
        <taxon>Bacillati</taxon>
        <taxon>Chloroflexota</taxon>
        <taxon>Anaerolineae</taxon>
        <taxon>Anaerolineales</taxon>
        <taxon>Anaerolineaceae</taxon>
        <taxon>Ornatilinea</taxon>
    </lineage>
</organism>
<keyword evidence="3" id="KW-1185">Reference proteome</keyword>
<reference evidence="2 3" key="1">
    <citation type="submission" date="2015-07" db="EMBL/GenBank/DDBJ databases">
        <title>Genome sequence of Ornatilinea apprima DSM 23815.</title>
        <authorList>
            <person name="Hemp J."/>
            <person name="Ward L.M."/>
            <person name="Pace L.A."/>
            <person name="Fischer W.W."/>
        </authorList>
    </citation>
    <scope>NUCLEOTIDE SEQUENCE [LARGE SCALE GENOMIC DNA]</scope>
    <source>
        <strain evidence="2 3">P3M-1</strain>
    </source>
</reference>